<evidence type="ECO:0000256" key="1">
    <source>
        <dbReference type="SAM" id="Phobius"/>
    </source>
</evidence>
<keyword evidence="1" id="KW-1133">Transmembrane helix</keyword>
<dbReference type="RefSeq" id="WP_114066257.1">
    <property type="nucleotide sequence ID" value="NZ_CP030850.1"/>
</dbReference>
<keyword evidence="3" id="KW-0012">Acyltransferase</keyword>
<dbReference type="InterPro" id="IPR002656">
    <property type="entry name" value="Acyl_transf_3_dom"/>
</dbReference>
<gene>
    <name evidence="3" type="ORF">DR864_06880</name>
</gene>
<organism evidence="3 4">
    <name type="scientific">Runella rosea</name>
    <dbReference type="NCBI Taxonomy" id="2259595"/>
    <lineage>
        <taxon>Bacteria</taxon>
        <taxon>Pseudomonadati</taxon>
        <taxon>Bacteroidota</taxon>
        <taxon>Cytophagia</taxon>
        <taxon>Cytophagales</taxon>
        <taxon>Spirosomataceae</taxon>
        <taxon>Runella</taxon>
    </lineage>
</organism>
<feature type="transmembrane region" description="Helical" evidence="1">
    <location>
        <begin position="143"/>
        <end position="163"/>
    </location>
</feature>
<feature type="domain" description="Acyltransferase 3" evidence="2">
    <location>
        <begin position="9"/>
        <end position="357"/>
    </location>
</feature>
<dbReference type="Pfam" id="PF01757">
    <property type="entry name" value="Acyl_transf_3"/>
    <property type="match status" value="1"/>
</dbReference>
<keyword evidence="1" id="KW-0812">Transmembrane</keyword>
<proteinExistence type="predicted"/>
<keyword evidence="3" id="KW-0808">Transferase</keyword>
<dbReference type="PANTHER" id="PTHR36927">
    <property type="entry name" value="BLR4337 PROTEIN"/>
    <property type="match status" value="1"/>
</dbReference>
<feature type="transmembrane region" description="Helical" evidence="1">
    <location>
        <begin position="318"/>
        <end position="338"/>
    </location>
</feature>
<evidence type="ECO:0000313" key="3">
    <source>
        <dbReference type="EMBL" id="AXE17472.1"/>
    </source>
</evidence>
<reference evidence="3 4" key="1">
    <citation type="submission" date="2018-07" db="EMBL/GenBank/DDBJ databases">
        <title>Genome sequencing of Runella.</title>
        <authorList>
            <person name="Baek M.-G."/>
            <person name="Yi H."/>
        </authorList>
    </citation>
    <scope>NUCLEOTIDE SEQUENCE [LARGE SCALE GENOMIC DNA]</scope>
    <source>
        <strain evidence="3 4">HYN0085</strain>
    </source>
</reference>
<feature type="transmembrane region" description="Helical" evidence="1">
    <location>
        <begin position="213"/>
        <end position="232"/>
    </location>
</feature>
<feature type="transmembrane region" description="Helical" evidence="1">
    <location>
        <begin position="56"/>
        <end position="74"/>
    </location>
</feature>
<feature type="transmembrane region" description="Helical" evidence="1">
    <location>
        <begin position="344"/>
        <end position="363"/>
    </location>
</feature>
<keyword evidence="1" id="KW-0472">Membrane</keyword>
<feature type="transmembrane region" description="Helical" evidence="1">
    <location>
        <begin position="275"/>
        <end position="297"/>
    </location>
</feature>
<accession>A0A344TFQ1</accession>
<sequence>MHSLSERRHYLDWIRVLAFFLLIFFHCAMPFVTFNWEVKNAETSVGLTRLIYWLHQWRLPLLFFISGVGVHFSLKKRSVGMFALERVVRLFIPLLFAMFFMIPAQVYIERLQRGQFAGTYAAFYPSVWDFVPYPDGTLTWSHLWFVVYLFVFCLLLLPVFAFFKLKAINALKEEITNRLTHPLAVGALVLPFTLYYFTLYLDYPEQQSLLDDWFLFVSLLTFVVYGYLLGGSNAFWQTCERFRLYYLSTALVCMGILFYNYWWTLSLPKVNDSRLQIYGILNSVHIWTLILAAIGFAKKHLNFSTPFLKYTNQAVYPYYILHQTVIVVAGYFVVQWYLPIVIKLLLLICICFSIVAVLYHWLIKPFIITRILFGLKPKESLSKEESVAV</sequence>
<feature type="transmembrane region" description="Helical" evidence="1">
    <location>
        <begin position="86"/>
        <end position="108"/>
    </location>
</feature>
<feature type="transmembrane region" description="Helical" evidence="1">
    <location>
        <begin position="183"/>
        <end position="201"/>
    </location>
</feature>
<keyword evidence="4" id="KW-1185">Reference proteome</keyword>
<evidence type="ECO:0000259" key="2">
    <source>
        <dbReference type="Pfam" id="PF01757"/>
    </source>
</evidence>
<dbReference type="EMBL" id="CP030850">
    <property type="protein sequence ID" value="AXE17472.1"/>
    <property type="molecule type" value="Genomic_DNA"/>
</dbReference>
<dbReference type="PANTHER" id="PTHR36927:SF3">
    <property type="entry name" value="GLUCANS BIOSYNTHESIS PROTEIN C"/>
    <property type="match status" value="1"/>
</dbReference>
<dbReference type="Proteomes" id="UP000251993">
    <property type="component" value="Chromosome"/>
</dbReference>
<evidence type="ECO:0000313" key="4">
    <source>
        <dbReference type="Proteomes" id="UP000251993"/>
    </source>
</evidence>
<dbReference type="GO" id="GO:0016747">
    <property type="term" value="F:acyltransferase activity, transferring groups other than amino-acyl groups"/>
    <property type="evidence" value="ECO:0007669"/>
    <property type="project" value="InterPro"/>
</dbReference>
<dbReference type="InterPro" id="IPR050623">
    <property type="entry name" value="Glucan_succinyl_AcylTrfase"/>
</dbReference>
<protein>
    <submittedName>
        <fullName evidence="3">Acyltransferase</fullName>
    </submittedName>
</protein>
<dbReference type="AlphaFoldDB" id="A0A344TFQ1"/>
<feature type="transmembrane region" description="Helical" evidence="1">
    <location>
        <begin position="12"/>
        <end position="36"/>
    </location>
</feature>
<name>A0A344TFQ1_9BACT</name>
<feature type="transmembrane region" description="Helical" evidence="1">
    <location>
        <begin position="244"/>
        <end position="263"/>
    </location>
</feature>
<dbReference type="KEGG" id="run:DR864_06880"/>
<dbReference type="OrthoDB" id="9809782at2"/>